<proteinExistence type="predicted"/>
<dbReference type="AlphaFoldDB" id="D4LBR0"/>
<dbReference type="HOGENOM" id="CLU_322848_0_0_9"/>
<evidence type="ECO:0000256" key="1">
    <source>
        <dbReference type="SAM" id="SignalP"/>
    </source>
</evidence>
<dbReference type="InterPro" id="IPR011004">
    <property type="entry name" value="Trimer_LpxA-like_sf"/>
</dbReference>
<keyword evidence="4" id="KW-1185">Reference proteome</keyword>
<dbReference type="Gene3D" id="1.10.1330.10">
    <property type="entry name" value="Dockerin domain"/>
    <property type="match status" value="1"/>
</dbReference>
<dbReference type="STRING" id="213810.RUM_08790"/>
<reference evidence="3" key="1">
    <citation type="submission" date="2010-03" db="EMBL/GenBank/DDBJ databases">
        <title>The genome sequence of Ruminococcus sp. 18P13.</title>
        <authorList>
            <consortium name="metaHIT consortium -- http://www.metahit.eu/"/>
            <person name="Pajon A."/>
            <person name="Turner K."/>
            <person name="Parkhill J."/>
            <person name="Bernalier A."/>
        </authorList>
    </citation>
    <scope>NUCLEOTIDE SEQUENCE [LARGE SCALE GENOMIC DNA]</scope>
    <source>
        <strain evidence="3">Type strain: 18P13</strain>
    </source>
</reference>
<dbReference type="InterPro" id="IPR013320">
    <property type="entry name" value="ConA-like_dom_sf"/>
</dbReference>
<dbReference type="SUPFAM" id="SSF49899">
    <property type="entry name" value="Concanavalin A-like lectins/glucanases"/>
    <property type="match status" value="1"/>
</dbReference>
<evidence type="ECO:0000313" key="3">
    <source>
        <dbReference type="EMBL" id="CBL17055.1"/>
    </source>
</evidence>
<dbReference type="GO" id="GO:0000272">
    <property type="term" value="P:polysaccharide catabolic process"/>
    <property type="evidence" value="ECO:0007669"/>
    <property type="project" value="InterPro"/>
</dbReference>
<dbReference type="Pfam" id="PF19527">
    <property type="entry name" value="DUF6055"/>
    <property type="match status" value="1"/>
</dbReference>
<feature type="signal peptide" evidence="1">
    <location>
        <begin position="1"/>
        <end position="28"/>
    </location>
</feature>
<dbReference type="Proteomes" id="UP000007054">
    <property type="component" value="Chromosome"/>
</dbReference>
<protein>
    <recommendedName>
        <fullName evidence="2">Dockerin domain-containing protein</fullName>
    </recommendedName>
</protein>
<dbReference type="InterPro" id="IPR045690">
    <property type="entry name" value="DUF6055"/>
</dbReference>
<dbReference type="InterPro" id="IPR016134">
    <property type="entry name" value="Dockerin_dom"/>
</dbReference>
<dbReference type="EMBL" id="FP929052">
    <property type="protein sequence ID" value="CBL17055.1"/>
    <property type="molecule type" value="Genomic_DNA"/>
</dbReference>
<dbReference type="Gene3D" id="2.160.10.10">
    <property type="entry name" value="Hexapeptide repeat proteins"/>
    <property type="match status" value="2"/>
</dbReference>
<organism evidence="3 4">
    <name type="scientific">Ruminococcus champanellensis (strain DSM 18848 / JCM 17042 / KCTC 15320 / 18P13)</name>
    <dbReference type="NCBI Taxonomy" id="213810"/>
    <lineage>
        <taxon>Bacteria</taxon>
        <taxon>Bacillati</taxon>
        <taxon>Bacillota</taxon>
        <taxon>Clostridia</taxon>
        <taxon>Eubacteriales</taxon>
        <taxon>Oscillospiraceae</taxon>
        <taxon>Ruminococcus</taxon>
    </lineage>
</organism>
<dbReference type="KEGG" id="rch:RUM_08790"/>
<keyword evidence="1" id="KW-0732">Signal</keyword>
<dbReference type="InterPro" id="IPR036439">
    <property type="entry name" value="Dockerin_dom_sf"/>
</dbReference>
<feature type="domain" description="Dockerin" evidence="2">
    <location>
        <begin position="834"/>
        <end position="896"/>
    </location>
</feature>
<dbReference type="Gene3D" id="2.60.120.200">
    <property type="match status" value="1"/>
</dbReference>
<accession>D4LBR0</accession>
<evidence type="ECO:0000259" key="2">
    <source>
        <dbReference type="PROSITE" id="PS51766"/>
    </source>
</evidence>
<dbReference type="SUPFAM" id="SSF51161">
    <property type="entry name" value="Trimeric LpxA-like enzymes"/>
    <property type="match status" value="1"/>
</dbReference>
<sequence length="896" mass="98394">MKTKATAIVTSGILAASMLQLMPTSVFAADEAYLIRDKWGYCTTANYVESEHFVIFYGNNDTTGQVNDAFLQRNLADYEKLWQCYTQYLSMENLNVDMYGNSTQKYKTNVYLTYTGLDQYPDGWAFMSAEDGYGIEIISPNAMLDELTIAHEFGHVVTLHQKAWVDQDITGAWWEPLANWFREMYLGSEYYDGTTQTCWFEPYIRNLSLTLPHGRNYYEVWPFLVYMSYNPDNLSGLGIDSVKRLISEAQPGEYPFDTITRLFGTDAQDVLGHYAKRMATFNFGAKDAYRSQFQSKLSQSPFFWNLFYTVLEDNGDGWLQSPQEEAPMQSGINIMPLTITGDTISVDLKGLSNDSNAGWRACIVTVDQAGNEHYSDLFDSGERMTVSANGAVSAYLTVTGTPKDLYDINAFHKDNVSSYKTGTERQRYPYAVKLTGAQVQQSGGYSKGSGHIHANGGGWVADSASVADSVYVGPDAMVLGNATLTGNVRVEDHAIVANSVTASDQVIISGHAVVDGGGMIYDNGWVFGSVALSGNVLIGDSAVVSNSCKVSGNAKILQKAFLAEAVTVSDNAVIKGNAYLYGKGSYSGQAIVDGDYSNEQTKNSGVGFGWLDDYGWHDTEDGILAGYTFTEKTDTWAQDTYAATNALQQGAQWESQRTSANGVLSFDGADDYVMLDDTVIRSKDLQISLAALWKGGTAKQNLFWFGDETAYMAFTPCNENGVAELTITDGQTTEHLTASAPLVKGEWSKITIRIIDGKGTLLINGSQADSNRLSLTPLAVMSAAQDDYAFLGKGMTDRNFKGAVDYMNFYFKEVEEPQITYSGSEAADDTDPGVSGIRGDVNADGQFSIADLVMMQKYLIRGGTLTDWQQGDLYEDGVIDAKDLVLMRRMLSEQRA</sequence>
<feature type="chain" id="PRO_5003060525" description="Dockerin domain-containing protein" evidence="1">
    <location>
        <begin position="29"/>
        <end position="896"/>
    </location>
</feature>
<dbReference type="SUPFAM" id="SSF63446">
    <property type="entry name" value="Type I dockerin domain"/>
    <property type="match status" value="1"/>
</dbReference>
<dbReference type="InterPro" id="IPR002105">
    <property type="entry name" value="Dockerin_1_rpt"/>
</dbReference>
<dbReference type="PROSITE" id="PS51766">
    <property type="entry name" value="DOCKERIN"/>
    <property type="match status" value="1"/>
</dbReference>
<evidence type="ECO:0000313" key="4">
    <source>
        <dbReference type="Proteomes" id="UP000007054"/>
    </source>
</evidence>
<name>D4LBR0_RUMC1</name>
<dbReference type="CDD" id="cd14256">
    <property type="entry name" value="Dockerin_I"/>
    <property type="match status" value="1"/>
</dbReference>
<dbReference type="GeneID" id="83155654"/>
<dbReference type="BioCyc" id="RCHA213810:RUM_RS04245-MONOMER"/>
<dbReference type="Pfam" id="PF00404">
    <property type="entry name" value="Dockerin_1"/>
    <property type="match status" value="1"/>
</dbReference>
<dbReference type="RefSeq" id="WP_015557962.1">
    <property type="nucleotide sequence ID" value="NC_021039.1"/>
</dbReference>
<dbReference type="PATRIC" id="fig|213810.4.peg.791"/>
<reference evidence="3" key="2">
    <citation type="submission" date="2010-03" db="EMBL/GenBank/DDBJ databases">
        <authorList>
            <person name="Pajon A."/>
        </authorList>
    </citation>
    <scope>NUCLEOTIDE SEQUENCE</scope>
    <source>
        <strain evidence="3">Type strain: 18P13</strain>
    </source>
</reference>
<dbReference type="GO" id="GO:0004553">
    <property type="term" value="F:hydrolase activity, hydrolyzing O-glycosyl compounds"/>
    <property type="evidence" value="ECO:0007669"/>
    <property type="project" value="InterPro"/>
</dbReference>
<gene>
    <name evidence="3" type="ordered locus">RUM_08790</name>
</gene>
<dbReference type="Pfam" id="PF13385">
    <property type="entry name" value="Laminin_G_3"/>
    <property type="match status" value="1"/>
</dbReference>